<dbReference type="SUPFAM" id="SSF69255">
    <property type="entry name" value="gp5 N-terminal domain-like"/>
    <property type="match status" value="1"/>
</dbReference>
<organism evidence="6 7">
    <name type="scientific">Massilia norwichensis</name>
    <dbReference type="NCBI Taxonomy" id="1442366"/>
    <lineage>
        <taxon>Bacteria</taxon>
        <taxon>Pseudomonadati</taxon>
        <taxon>Pseudomonadota</taxon>
        <taxon>Betaproteobacteria</taxon>
        <taxon>Burkholderiales</taxon>
        <taxon>Oxalobacteraceae</taxon>
        <taxon>Telluria group</taxon>
        <taxon>Massilia</taxon>
    </lineage>
</organism>
<dbReference type="Pfam" id="PF10106">
    <property type="entry name" value="DUF2345"/>
    <property type="match status" value="1"/>
</dbReference>
<dbReference type="NCBIfam" id="TIGR03361">
    <property type="entry name" value="VI_Rhs_Vgr"/>
    <property type="match status" value="1"/>
</dbReference>
<name>A0ABT2ABS6_9BURK</name>
<sequence>MPAQIPSFFSDFTQTTRLLRLHTPLGPDRLLAECVHGEEAINEAYTFTIRALSLDAGIRLRSLVGQPALLELLTANAGAPRAFHGILTAAELNGANGGMARYTLTLQPWSAFLAHTRDSRIFQDLSVPDILDAVFRAWQGRGRLMPSWRFDLADPGSYEKRSLTTQYQESDLAFAERLMREEGLFYYFEHESDPSSSSLGSHRMVIADHNGSFHPNSQSCVRYTQPGAVMKEDSMDRWRCALKLQSNAVELSSWDYRSLGQRSVASSSVQTRTPALVLRDVPGPYAYPSRTQGQRLADRQLQALEARREVFTGAGTVRTLTPGTTFTLAGHAVHDLEDENARSFLVIRACHLMHNNLSAEMKAHIGKHLGEPTLVESVQMPAKPGERPLYRNRIDAIRSSTPYHADCRLHPRPTIRGQQTAVVVGPAGSTVHTDRDHRVKVQFHWQRGTDSHSRLLHPDPDSHTGAPGDDSAGTWIRVATPLAPSAGANWGSHALPRVGQEVLVDFLEGDIDRPVIIGALYNGAGAQDAQHNTRHHGAGPVTGNAPAWFPGAAGGHAHPAVLSGLKSQAMQASQLGTGAYSQLVFDDSPEQARVALQRHAGAHQGTAELNLGHLRHQVDNARMQTVGFGAELKTAHGLAVRAGQGMLLSTDRLAGGAHMASREALVQIDASKDLQERLAATAQKHNAVLPEASLAIPGMQDSAAVLGTIHDDATAYSSPQLQLSSPLGIVAVTPADAVLVAGATTSICAGQDINFAAQGNSYRAAVAGISLFTYGKASAKEKPNQETGIRLHAASGKVSSQSQAGETRLTADKGISVASIAASVRAVGKQHVLLTAQGACLKLEGGNIMLHAPGKVEFKASMKELAGPQDGSAELPVLPTAREIYNEAFVIRNEETKEPMAFVRYRLESASGVRIEGMTDAMGRTQRIFTKRSEELKLYLPQDE</sequence>
<dbReference type="InterPro" id="IPR006533">
    <property type="entry name" value="T6SS_Vgr_RhsGE"/>
</dbReference>
<evidence type="ECO:0000313" key="6">
    <source>
        <dbReference type="EMBL" id="MCS0591651.1"/>
    </source>
</evidence>
<dbReference type="Gene3D" id="2.30.110.50">
    <property type="match status" value="1"/>
</dbReference>
<dbReference type="EMBL" id="JANUGX010000029">
    <property type="protein sequence ID" value="MCS0591651.1"/>
    <property type="molecule type" value="Genomic_DNA"/>
</dbReference>
<dbReference type="InterPro" id="IPR037026">
    <property type="entry name" value="Vgr_OB-fold_dom_sf"/>
</dbReference>
<dbReference type="Proteomes" id="UP001205560">
    <property type="component" value="Unassembled WGS sequence"/>
</dbReference>
<accession>A0ABT2ABS6</accession>
<dbReference type="Pfam" id="PF05954">
    <property type="entry name" value="Phage_GPD"/>
    <property type="match status" value="1"/>
</dbReference>
<dbReference type="Gene3D" id="4.10.220.110">
    <property type="match status" value="1"/>
</dbReference>
<reference evidence="6 7" key="1">
    <citation type="submission" date="2022-08" db="EMBL/GenBank/DDBJ databases">
        <title>Reclassification of Massilia species as members of the genera Telluria, Duganella, Pseudoduganella, Mokoshia gen. nov. and Zemynaea gen. nov. using orthogonal and non-orthogonal genome-based approaches.</title>
        <authorList>
            <person name="Bowman J.P."/>
        </authorList>
    </citation>
    <scope>NUCLEOTIDE SEQUENCE [LARGE SCALE GENOMIC DNA]</scope>
    <source>
        <strain evidence="6 7">LMG 28164</strain>
    </source>
</reference>
<dbReference type="InterPro" id="IPR028244">
    <property type="entry name" value="T6SS_Rhs_Vgr_dom"/>
</dbReference>
<dbReference type="Gene3D" id="2.40.50.230">
    <property type="entry name" value="Gp5 N-terminal domain"/>
    <property type="match status" value="1"/>
</dbReference>
<dbReference type="InterPro" id="IPR018769">
    <property type="entry name" value="VgrG2_DUF2345"/>
</dbReference>
<dbReference type="Gene3D" id="3.55.50.10">
    <property type="entry name" value="Baseplate protein-like domains"/>
    <property type="match status" value="1"/>
</dbReference>
<evidence type="ECO:0000256" key="2">
    <source>
        <dbReference type="SAM" id="MobiDB-lite"/>
    </source>
</evidence>
<protein>
    <submittedName>
        <fullName evidence="6">Type VI secretion system tip protein VgrG</fullName>
    </submittedName>
</protein>
<feature type="region of interest" description="Disordered" evidence="2">
    <location>
        <begin position="446"/>
        <end position="473"/>
    </location>
</feature>
<evidence type="ECO:0000259" key="4">
    <source>
        <dbReference type="Pfam" id="PF10106"/>
    </source>
</evidence>
<dbReference type="Pfam" id="PF13296">
    <property type="entry name" value="T6SS_Vgr"/>
    <property type="match status" value="1"/>
</dbReference>
<dbReference type="RefSeq" id="WP_258847420.1">
    <property type="nucleotide sequence ID" value="NZ_JANUGX010000029.1"/>
</dbReference>
<evidence type="ECO:0000313" key="7">
    <source>
        <dbReference type="Proteomes" id="UP001205560"/>
    </source>
</evidence>
<dbReference type="InterPro" id="IPR017847">
    <property type="entry name" value="T6SS_RhsGE_Vgr_subset"/>
</dbReference>
<comment type="similarity">
    <text evidence="1">Belongs to the VgrG protein family.</text>
</comment>
<feature type="domain" description="Putative type VI secretion system Rhs element associated Vgr" evidence="5">
    <location>
        <begin position="575"/>
        <end position="682"/>
    </location>
</feature>
<feature type="domain" description="Gp5/Type VI secretion system Vgr protein OB-fold" evidence="3">
    <location>
        <begin position="469"/>
        <end position="521"/>
    </location>
</feature>
<gene>
    <name evidence="6" type="primary">vgrG</name>
    <name evidence="6" type="ORF">NX782_20880</name>
</gene>
<evidence type="ECO:0000256" key="1">
    <source>
        <dbReference type="ARBA" id="ARBA00005558"/>
    </source>
</evidence>
<dbReference type="InterPro" id="IPR006531">
    <property type="entry name" value="Gp5/Vgr_OB"/>
</dbReference>
<proteinExistence type="inferred from homology"/>
<dbReference type="NCBIfam" id="TIGR01646">
    <property type="entry name" value="vgr_GE"/>
    <property type="match status" value="1"/>
</dbReference>
<keyword evidence="7" id="KW-1185">Reference proteome</keyword>
<feature type="domain" description="DUF2345" evidence="4">
    <location>
        <begin position="713"/>
        <end position="869"/>
    </location>
</feature>
<evidence type="ECO:0000259" key="5">
    <source>
        <dbReference type="Pfam" id="PF13296"/>
    </source>
</evidence>
<evidence type="ECO:0000259" key="3">
    <source>
        <dbReference type="Pfam" id="PF04717"/>
    </source>
</evidence>
<feature type="compositionally biased region" description="Basic and acidic residues" evidence="2">
    <location>
        <begin position="447"/>
        <end position="462"/>
    </location>
</feature>
<dbReference type="SUPFAM" id="SSF69279">
    <property type="entry name" value="Phage tail proteins"/>
    <property type="match status" value="2"/>
</dbReference>
<dbReference type="Pfam" id="PF04717">
    <property type="entry name" value="Phage_base_V"/>
    <property type="match status" value="1"/>
</dbReference>
<comment type="caution">
    <text evidence="6">The sequence shown here is derived from an EMBL/GenBank/DDBJ whole genome shotgun (WGS) entry which is preliminary data.</text>
</comment>